<dbReference type="PANTHER" id="PTHR22941:SF48">
    <property type="entry name" value="G PROTEIN-COUPLED RECEPTOR-RELATED"/>
    <property type="match status" value="1"/>
</dbReference>
<dbReference type="UCSC" id="ZK1037.8">
    <property type="organism name" value="c. elegans"/>
</dbReference>
<feature type="transmembrane region" description="Helical" evidence="1">
    <location>
        <begin position="235"/>
        <end position="255"/>
    </location>
</feature>
<dbReference type="PANTHER" id="PTHR22941">
    <property type="entry name" value="SERPENTINE RECEPTOR"/>
    <property type="match status" value="1"/>
</dbReference>
<dbReference type="Proteomes" id="UP000001940">
    <property type="component" value="Chromosome V"/>
</dbReference>
<reference evidence="2 3" key="1">
    <citation type="journal article" date="1998" name="Science">
        <title>Genome sequence of the nematode C. elegans: a platform for investigating biology.</title>
        <authorList>
            <consortium name="The C. elegans sequencing consortium"/>
            <person name="Sulson J.E."/>
            <person name="Waterston R."/>
        </authorList>
    </citation>
    <scope>NUCLEOTIDE SEQUENCE [LARGE SCALE GENOMIC DNA]</scope>
    <source>
        <strain evidence="2 3">Bristol N2</strain>
    </source>
</reference>
<feature type="transmembrane region" description="Helical" evidence="1">
    <location>
        <begin position="12"/>
        <end position="34"/>
    </location>
</feature>
<feature type="transmembrane region" description="Helical" evidence="1">
    <location>
        <begin position="55"/>
        <end position="79"/>
    </location>
</feature>
<dbReference type="InterPro" id="IPR019422">
    <property type="entry name" value="7TM_GPCR_serpentine_rcpt_Srh"/>
</dbReference>
<dbReference type="GeneID" id="191502"/>
<dbReference type="WormBase" id="ZK1037.8">
    <property type="protein sequence ID" value="CE16760"/>
    <property type="gene ID" value="WBGene00005499"/>
    <property type="gene designation" value="srh-295"/>
</dbReference>
<dbReference type="InParanoid" id="O45990"/>
<dbReference type="RefSeq" id="NP_506801.1">
    <property type="nucleotide sequence ID" value="NM_074400.1"/>
</dbReference>
<feature type="transmembrane region" description="Helical" evidence="1">
    <location>
        <begin position="275"/>
        <end position="293"/>
    </location>
</feature>
<evidence type="ECO:0000313" key="3">
    <source>
        <dbReference type="Proteomes" id="UP000001940"/>
    </source>
</evidence>
<evidence type="ECO:0000313" key="2">
    <source>
        <dbReference type="EMBL" id="CAB03507.1"/>
    </source>
</evidence>
<keyword evidence="3" id="KW-1185">Reference proteome</keyword>
<dbReference type="PIR" id="T27663">
    <property type="entry name" value="T27663"/>
</dbReference>
<feature type="transmembrane region" description="Helical" evidence="1">
    <location>
        <begin position="196"/>
        <end position="214"/>
    </location>
</feature>
<dbReference type="AlphaFoldDB" id="O45990"/>
<dbReference type="CTD" id="191502"/>
<evidence type="ECO:0000313" key="4">
    <source>
        <dbReference type="WormBase" id="ZK1037.8"/>
    </source>
</evidence>
<dbReference type="KEGG" id="cel:CELE_ZK1037.8"/>
<evidence type="ECO:0000256" key="1">
    <source>
        <dbReference type="SAM" id="Phobius"/>
    </source>
</evidence>
<gene>
    <name evidence="2 4" type="primary">srh-295</name>
    <name evidence="2" type="ORF">CELE_ZK1037.8</name>
    <name evidence="4" type="ORF">ZK1037.8</name>
</gene>
<keyword evidence="2" id="KW-0675">Receptor</keyword>
<dbReference type="EMBL" id="BX284605">
    <property type="protein sequence ID" value="CAB03507.1"/>
    <property type="molecule type" value="Genomic_DNA"/>
</dbReference>
<proteinExistence type="predicted"/>
<accession>O45990</accession>
<feature type="transmembrane region" description="Helical" evidence="1">
    <location>
        <begin position="91"/>
        <end position="111"/>
    </location>
</feature>
<dbReference type="AGR" id="WB:WBGene00005499"/>
<dbReference type="PaxDb" id="6239-ZK1037.8"/>
<name>O45990_CAEEL</name>
<dbReference type="PhylomeDB" id="O45990"/>
<dbReference type="HOGENOM" id="CLU_042960_1_1_1"/>
<keyword evidence="1" id="KW-1133">Transmembrane helix</keyword>
<protein>
    <submittedName>
        <fullName evidence="2">Serpentine Receptor, class H</fullName>
    </submittedName>
</protein>
<sequence>MLSISSPNVFSIVLFVISGFSLPVHIFGGYCILFKTPSYMKSVIWSLFNLHFWAGALDLSLNLFVQPFLCSLGYAGYLLGILNFTPVPTDAQILAIRAVFMLVPVSIIFMFENRYFVLFGQNSFWKYLRYPFLILNFFIGLITFVPTFLTVPQDHENARRQLFNLYPNACEYVPDKSLIFVINFYEKGWVKLAGNLTTYVLFVEIIVFVVALKVKLNRISKASMSSVTLRMQKKFIKALNLQISIPVLIFFAPSIAGLVPGGEQKTENQMKNNLLIIFTSFHGAISTILMIYLQEPYRQFFLARFVCHKDVSMNSVTMF</sequence>
<feature type="transmembrane region" description="Helical" evidence="1">
    <location>
        <begin position="132"/>
        <end position="151"/>
    </location>
</feature>
<keyword evidence="1" id="KW-0472">Membrane</keyword>
<dbReference type="Pfam" id="PF10318">
    <property type="entry name" value="7TM_GPCR_Srh"/>
    <property type="match status" value="1"/>
</dbReference>
<dbReference type="InterPro" id="IPR053220">
    <property type="entry name" value="Nematode_rcpt-like_serp_H"/>
</dbReference>
<keyword evidence="1" id="KW-0812">Transmembrane</keyword>
<organism evidence="2 3">
    <name type="scientific">Caenorhabditis elegans</name>
    <dbReference type="NCBI Taxonomy" id="6239"/>
    <lineage>
        <taxon>Eukaryota</taxon>
        <taxon>Metazoa</taxon>
        <taxon>Ecdysozoa</taxon>
        <taxon>Nematoda</taxon>
        <taxon>Chromadorea</taxon>
        <taxon>Rhabditida</taxon>
        <taxon>Rhabditina</taxon>
        <taxon>Rhabditomorpha</taxon>
        <taxon>Rhabditoidea</taxon>
        <taxon>Rhabditidae</taxon>
        <taxon>Peloderinae</taxon>
        <taxon>Caenorhabditis</taxon>
    </lineage>
</organism>